<accession>A0A9D3X0E7</accession>
<evidence type="ECO:0000313" key="1">
    <source>
        <dbReference type="EMBL" id="KAH1170285.1"/>
    </source>
</evidence>
<dbReference type="Proteomes" id="UP000827986">
    <property type="component" value="Unassembled WGS sequence"/>
</dbReference>
<gene>
    <name evidence="1" type="ORF">KIL84_001270</name>
</gene>
<organism evidence="1 2">
    <name type="scientific">Mauremys mutica</name>
    <name type="common">yellowpond turtle</name>
    <dbReference type="NCBI Taxonomy" id="74926"/>
    <lineage>
        <taxon>Eukaryota</taxon>
        <taxon>Metazoa</taxon>
        <taxon>Chordata</taxon>
        <taxon>Craniata</taxon>
        <taxon>Vertebrata</taxon>
        <taxon>Euteleostomi</taxon>
        <taxon>Archelosauria</taxon>
        <taxon>Testudinata</taxon>
        <taxon>Testudines</taxon>
        <taxon>Cryptodira</taxon>
        <taxon>Durocryptodira</taxon>
        <taxon>Testudinoidea</taxon>
        <taxon>Geoemydidae</taxon>
        <taxon>Geoemydinae</taxon>
        <taxon>Mauremys</taxon>
    </lineage>
</organism>
<evidence type="ECO:0000313" key="2">
    <source>
        <dbReference type="Proteomes" id="UP000827986"/>
    </source>
</evidence>
<dbReference type="AlphaFoldDB" id="A0A9D3X0E7"/>
<sequence>MGKTLKEVTGKLFIQLSVLVHSYANWFLSWYKFRSMLSPDKKHLVFIQAISVPVWLKEEKYNKRYRVRVSKAQRGVWCPIPRELSNLPYKEYSALYPPSQFF</sequence>
<reference evidence="1" key="1">
    <citation type="submission" date="2021-09" db="EMBL/GenBank/DDBJ databases">
        <title>The genome of Mauremys mutica provides insights into the evolution of semi-aquatic lifestyle.</title>
        <authorList>
            <person name="Gong S."/>
            <person name="Gao Y."/>
        </authorList>
    </citation>
    <scope>NUCLEOTIDE SEQUENCE</scope>
    <source>
        <strain evidence="1">MM-2020</strain>
        <tissue evidence="1">Muscle</tissue>
    </source>
</reference>
<protein>
    <submittedName>
        <fullName evidence="1">Uncharacterized protein</fullName>
    </submittedName>
</protein>
<comment type="caution">
    <text evidence="1">The sequence shown here is derived from an EMBL/GenBank/DDBJ whole genome shotgun (WGS) entry which is preliminary data.</text>
</comment>
<keyword evidence="2" id="KW-1185">Reference proteome</keyword>
<dbReference type="EMBL" id="JAHDVG010000484">
    <property type="protein sequence ID" value="KAH1170285.1"/>
    <property type="molecule type" value="Genomic_DNA"/>
</dbReference>
<proteinExistence type="predicted"/>
<name>A0A9D3X0E7_9SAUR</name>